<dbReference type="GO" id="GO:0045145">
    <property type="term" value="F:single-stranded DNA 5'-3' DNA exonuclease activity"/>
    <property type="evidence" value="ECO:0007669"/>
    <property type="project" value="InterPro"/>
</dbReference>
<gene>
    <name evidence="2" type="ORF">U9M48_041721</name>
</gene>
<dbReference type="InterPro" id="IPR019190">
    <property type="entry name" value="EXOV"/>
</dbReference>
<dbReference type="EMBL" id="CP144754">
    <property type="protein sequence ID" value="WVZ96033.1"/>
    <property type="molecule type" value="Genomic_DNA"/>
</dbReference>
<evidence type="ECO:0000313" key="2">
    <source>
        <dbReference type="EMBL" id="WVZ96033.1"/>
    </source>
</evidence>
<comment type="similarity">
    <text evidence="1">Belongs to the EXO5 family.</text>
</comment>
<sequence length="368" mass="41924">MHSSSSPSATAPPGALEFPVEDVSDEEMAIIDAAMAAVAAGARPLFSAAARRAAAPLSCAAYSAAGPAGGDIEDSPCRSRLARFRRRRALAVTDITATEWCEKQMEFVLEHGRPERTQAMKAGSVRHAQLEQEVVERVDVTIRSEEERWAVKFMNFIVGTNQLLYEGRTREIPVIGVVKGSWMIGIVDEIRMAMDGQPMLMDTKTRSSPTSPSEPQKRNGRLQLMCYKHLWDNLIIGEFPAENFFSYFDLDPRYKLSDDLKRYMSSLGFNAETFEDVLKYFKITCHTLSMLRSQEQLLLRYELQTDHTLLEEYHFPYDARWFKDQVQEVLSFWQGSREPKFVTEEEMWKCSFCKFAPNCPMIASMSRC</sequence>
<dbReference type="Proteomes" id="UP001341281">
    <property type="component" value="Chromosome 10"/>
</dbReference>
<dbReference type="InterPro" id="IPR011604">
    <property type="entry name" value="PDDEXK-like_dom_sf"/>
</dbReference>
<keyword evidence="3" id="KW-1185">Reference proteome</keyword>
<dbReference type="GO" id="GO:0005634">
    <property type="term" value="C:nucleus"/>
    <property type="evidence" value="ECO:0007669"/>
    <property type="project" value="TreeGrafter"/>
</dbReference>
<dbReference type="Pfam" id="PF09810">
    <property type="entry name" value="Exo5"/>
    <property type="match status" value="3"/>
</dbReference>
<evidence type="ECO:0000313" key="3">
    <source>
        <dbReference type="Proteomes" id="UP001341281"/>
    </source>
</evidence>
<organism evidence="2 3">
    <name type="scientific">Paspalum notatum var. saurae</name>
    <dbReference type="NCBI Taxonomy" id="547442"/>
    <lineage>
        <taxon>Eukaryota</taxon>
        <taxon>Viridiplantae</taxon>
        <taxon>Streptophyta</taxon>
        <taxon>Embryophyta</taxon>
        <taxon>Tracheophyta</taxon>
        <taxon>Spermatophyta</taxon>
        <taxon>Magnoliopsida</taxon>
        <taxon>Liliopsida</taxon>
        <taxon>Poales</taxon>
        <taxon>Poaceae</taxon>
        <taxon>PACMAD clade</taxon>
        <taxon>Panicoideae</taxon>
        <taxon>Andropogonodae</taxon>
        <taxon>Paspaleae</taxon>
        <taxon>Paspalinae</taxon>
        <taxon>Paspalum</taxon>
    </lineage>
</organism>
<name>A0AAQ3UP04_PASNO</name>
<dbReference type="Gene3D" id="3.90.320.10">
    <property type="match status" value="1"/>
</dbReference>
<proteinExistence type="inferred from homology"/>
<evidence type="ECO:0008006" key="4">
    <source>
        <dbReference type="Google" id="ProtNLM"/>
    </source>
</evidence>
<protein>
    <recommendedName>
        <fullName evidence="4">Exonuclease V, chloroplastic</fullName>
    </recommendedName>
</protein>
<accession>A0AAQ3UP04</accession>
<dbReference type="GO" id="GO:0036297">
    <property type="term" value="P:interstrand cross-link repair"/>
    <property type="evidence" value="ECO:0007669"/>
    <property type="project" value="TreeGrafter"/>
</dbReference>
<dbReference type="AlphaFoldDB" id="A0AAQ3UP04"/>
<dbReference type="PANTHER" id="PTHR14464:SF4">
    <property type="entry name" value="EXONUCLEASE V"/>
    <property type="match status" value="1"/>
</dbReference>
<dbReference type="PANTHER" id="PTHR14464">
    <property type="entry name" value="EXONUCLEASE V"/>
    <property type="match status" value="1"/>
</dbReference>
<reference evidence="2 3" key="1">
    <citation type="submission" date="2024-02" db="EMBL/GenBank/DDBJ databases">
        <title>High-quality chromosome-scale genome assembly of Pensacola bahiagrass (Paspalum notatum Flugge var. saurae).</title>
        <authorList>
            <person name="Vega J.M."/>
            <person name="Podio M."/>
            <person name="Orjuela J."/>
            <person name="Siena L.A."/>
            <person name="Pessino S.C."/>
            <person name="Combes M.C."/>
            <person name="Mariac C."/>
            <person name="Albertini E."/>
            <person name="Pupilli F."/>
            <person name="Ortiz J.P.A."/>
            <person name="Leblanc O."/>
        </authorList>
    </citation>
    <scope>NUCLEOTIDE SEQUENCE [LARGE SCALE GENOMIC DNA]</scope>
    <source>
        <strain evidence="2">R1</strain>
        <tissue evidence="2">Leaf</tissue>
    </source>
</reference>
<evidence type="ECO:0000256" key="1">
    <source>
        <dbReference type="ARBA" id="ARBA00009797"/>
    </source>
</evidence>